<sequence>MRGTLLKRGQSTKLVEFKKEFSEAQILYCEFQDMVEEIKVFANPDENVENIERMVDQVGREWSNFECDIRSEIKFLEFVEHHVDDSISEASKRSSRASKKSSRSKISSNDNVEEDRFQLQKEEAALKAKLAYIEKERLLRLEHRKTELTKLEQERKLEELRLQSELAQNQAKLNVCMSADKVELFDDQDLNSIPPLIKSRTWTNSLIQFQSQVRVISLLVSKNLSTLQLS</sequence>
<name>A0ABN8SGS9_9CNID</name>
<dbReference type="Proteomes" id="UP001159405">
    <property type="component" value="Unassembled WGS sequence"/>
</dbReference>
<dbReference type="EMBL" id="CALNXK010000009">
    <property type="protein sequence ID" value="CAH3041228.1"/>
    <property type="molecule type" value="Genomic_DNA"/>
</dbReference>
<feature type="compositionally biased region" description="Basic residues" evidence="1">
    <location>
        <begin position="93"/>
        <end position="103"/>
    </location>
</feature>
<comment type="caution">
    <text evidence="3">The sequence shown here is derived from an EMBL/GenBank/DDBJ whole genome shotgun (WGS) entry which is preliminary data.</text>
</comment>
<proteinExistence type="predicted"/>
<evidence type="ECO:0000313" key="3">
    <source>
        <dbReference type="EMBL" id="CAH3190894.1"/>
    </source>
</evidence>
<gene>
    <name evidence="2" type="ORF">PLOB_00048127</name>
    <name evidence="3" type="ORF">PLOB_00049293</name>
</gene>
<protein>
    <submittedName>
        <fullName evidence="3">Uncharacterized protein</fullName>
    </submittedName>
</protein>
<feature type="region of interest" description="Disordered" evidence="1">
    <location>
        <begin position="89"/>
        <end position="112"/>
    </location>
</feature>
<reference evidence="3 4" key="1">
    <citation type="submission" date="2022-05" db="EMBL/GenBank/DDBJ databases">
        <authorList>
            <consortium name="Genoscope - CEA"/>
            <person name="William W."/>
        </authorList>
    </citation>
    <scope>NUCLEOTIDE SEQUENCE [LARGE SCALE GENOMIC DNA]</scope>
</reference>
<dbReference type="EMBL" id="CALNXK010000946">
    <property type="protein sequence ID" value="CAH3190894.1"/>
    <property type="molecule type" value="Genomic_DNA"/>
</dbReference>
<keyword evidence="4" id="KW-1185">Reference proteome</keyword>
<evidence type="ECO:0000313" key="4">
    <source>
        <dbReference type="Proteomes" id="UP001159405"/>
    </source>
</evidence>
<accession>A0ABN8SGS9</accession>
<evidence type="ECO:0000256" key="1">
    <source>
        <dbReference type="SAM" id="MobiDB-lite"/>
    </source>
</evidence>
<evidence type="ECO:0000313" key="2">
    <source>
        <dbReference type="EMBL" id="CAH3041228.1"/>
    </source>
</evidence>
<organism evidence="3 4">
    <name type="scientific">Porites lobata</name>
    <dbReference type="NCBI Taxonomy" id="104759"/>
    <lineage>
        <taxon>Eukaryota</taxon>
        <taxon>Metazoa</taxon>
        <taxon>Cnidaria</taxon>
        <taxon>Anthozoa</taxon>
        <taxon>Hexacorallia</taxon>
        <taxon>Scleractinia</taxon>
        <taxon>Fungiina</taxon>
        <taxon>Poritidae</taxon>
        <taxon>Porites</taxon>
    </lineage>
</organism>